<dbReference type="InterPro" id="IPR016053">
    <property type="entry name" value="Haem_Oase-like"/>
</dbReference>
<sequence>MPQDLSSPLTPAILSALRTGTHTLHVALEQRLPFFSATLDRAHYTRLLSAYFGFYQPLEDALLHSALIPEGFDLQARLKTQALVQDLKALGDDPGALPRCHTLPALHSEACVLGVLYVLEGATLGGNILRKQIAQHLGLDTHNGGSFLYVYGEDTGRRWKTFLEFLGSVPLDEHAQREAVHAACSTFSCFEQWLEGQEVLI</sequence>
<dbReference type="CDD" id="cd19166">
    <property type="entry name" value="HemeO-bac"/>
    <property type="match status" value="1"/>
</dbReference>
<organism evidence="1 2">
    <name type="scientific">Pseudomonas weihenstephanensis</name>
    <dbReference type="NCBI Taxonomy" id="1608994"/>
    <lineage>
        <taxon>Bacteria</taxon>
        <taxon>Pseudomonadati</taxon>
        <taxon>Pseudomonadota</taxon>
        <taxon>Gammaproteobacteria</taxon>
        <taxon>Pseudomonadales</taxon>
        <taxon>Pseudomonadaceae</taxon>
        <taxon>Pseudomonas</taxon>
    </lineage>
</organism>
<evidence type="ECO:0000313" key="2">
    <source>
        <dbReference type="Proteomes" id="UP000036325"/>
    </source>
</evidence>
<dbReference type="RefSeq" id="WP_048364760.1">
    <property type="nucleotide sequence ID" value="NZ_JYLF01000004.1"/>
</dbReference>
<dbReference type="SUPFAM" id="SSF48613">
    <property type="entry name" value="Heme oxygenase-like"/>
    <property type="match status" value="1"/>
</dbReference>
<dbReference type="EMBL" id="JYLF01000004">
    <property type="protein sequence ID" value="KMN13855.1"/>
    <property type="molecule type" value="Genomic_DNA"/>
</dbReference>
<dbReference type="PATRIC" id="fig|1608994.3.peg.3167"/>
<evidence type="ECO:0000313" key="1">
    <source>
        <dbReference type="EMBL" id="KMN13855.1"/>
    </source>
</evidence>
<dbReference type="Pfam" id="PF01126">
    <property type="entry name" value="Heme_oxygenase"/>
    <property type="match status" value="1"/>
</dbReference>
<dbReference type="Proteomes" id="UP000036325">
    <property type="component" value="Unassembled WGS sequence"/>
</dbReference>
<dbReference type="STRING" id="1608994.TU86_12595"/>
<dbReference type="GO" id="GO:0006788">
    <property type="term" value="P:heme oxidation"/>
    <property type="evidence" value="ECO:0007669"/>
    <property type="project" value="InterPro"/>
</dbReference>
<dbReference type="InterPro" id="IPR016084">
    <property type="entry name" value="Haem_Oase-like_multi-hlx"/>
</dbReference>
<gene>
    <name evidence="1" type="ORF">TU86_12595</name>
</gene>
<dbReference type="AlphaFoldDB" id="A0A0J6IGY7"/>
<dbReference type="Gene3D" id="1.20.910.10">
    <property type="entry name" value="Heme oxygenase-like"/>
    <property type="match status" value="1"/>
</dbReference>
<dbReference type="OrthoDB" id="114943at2"/>
<proteinExistence type="predicted"/>
<comment type="caution">
    <text evidence="1">The sequence shown here is derived from an EMBL/GenBank/DDBJ whole genome shotgun (WGS) entry which is preliminary data.</text>
</comment>
<reference evidence="1 2" key="1">
    <citation type="submission" date="2015-02" db="EMBL/GenBank/DDBJ databases">
        <title>Pseudomonas helleri sp. nov. and Pseudomonas weihenstephanensis sp. nov., isolated from raw cows milk.</title>
        <authorList>
            <person name="von Neubeck M."/>
            <person name="Huptas C."/>
            <person name="Wenning M."/>
            <person name="Scherer S."/>
        </authorList>
    </citation>
    <scope>NUCLEOTIDE SEQUENCE [LARGE SCALE GENOMIC DNA]</scope>
    <source>
        <strain evidence="1 2">DSM 29166</strain>
    </source>
</reference>
<name>A0A0J6IGY7_9PSED</name>
<dbReference type="GO" id="GO:0004392">
    <property type="term" value="F:heme oxygenase (decyclizing) activity"/>
    <property type="evidence" value="ECO:0007669"/>
    <property type="project" value="InterPro"/>
</dbReference>
<protein>
    <submittedName>
        <fullName evidence="1">Heme oxygenase</fullName>
    </submittedName>
</protein>
<accession>A0A0J6IGY7</accession>